<name>A0A3B0T394_9ZZZZ</name>
<dbReference type="AlphaFoldDB" id="A0A3B0T394"/>
<protein>
    <submittedName>
        <fullName evidence="1">Uncharacterized protein</fullName>
    </submittedName>
</protein>
<proteinExistence type="predicted"/>
<gene>
    <name evidence="1" type="ORF">MNBD_BACTEROID03-1746</name>
</gene>
<dbReference type="EMBL" id="UOEL01000025">
    <property type="protein sequence ID" value="VAW10523.1"/>
    <property type="molecule type" value="Genomic_DNA"/>
</dbReference>
<evidence type="ECO:0000313" key="1">
    <source>
        <dbReference type="EMBL" id="VAW10523.1"/>
    </source>
</evidence>
<sequence length="61" mass="6880">MELLHKDEFAKTHKIEKRLEFTFPVVLVSTAEGFEVFITTGELNAMKDAKSLIGLIEDRAA</sequence>
<reference evidence="1" key="1">
    <citation type="submission" date="2018-06" db="EMBL/GenBank/DDBJ databases">
        <authorList>
            <person name="Zhirakovskaya E."/>
        </authorList>
    </citation>
    <scope>NUCLEOTIDE SEQUENCE</scope>
</reference>
<accession>A0A3B0T394</accession>
<organism evidence="1">
    <name type="scientific">hydrothermal vent metagenome</name>
    <dbReference type="NCBI Taxonomy" id="652676"/>
    <lineage>
        <taxon>unclassified sequences</taxon>
        <taxon>metagenomes</taxon>
        <taxon>ecological metagenomes</taxon>
    </lineage>
</organism>